<dbReference type="PATRIC" id="fig|348151.3.peg.1530"/>
<dbReference type="Proteomes" id="UP000321429">
    <property type="component" value="Unassembled WGS sequence"/>
</dbReference>
<organism evidence="3 4">
    <name type="scientific">Furfurilactobacillus siliginis</name>
    <dbReference type="NCBI Taxonomy" id="348151"/>
    <lineage>
        <taxon>Bacteria</taxon>
        <taxon>Bacillati</taxon>
        <taxon>Bacillota</taxon>
        <taxon>Bacilli</taxon>
        <taxon>Lactobacillales</taxon>
        <taxon>Lactobacillaceae</taxon>
        <taxon>Furfurilactobacillus</taxon>
    </lineage>
</organism>
<dbReference type="InterPro" id="IPR050282">
    <property type="entry name" value="Cycloisomerase_2"/>
</dbReference>
<dbReference type="PANTHER" id="PTHR30344:SF1">
    <property type="entry name" value="6-PHOSPHOGLUCONOLACTONASE"/>
    <property type="match status" value="1"/>
</dbReference>
<reference evidence="3 4" key="1">
    <citation type="journal article" date="2015" name="Genome Announc.">
        <title>Expanding the biotechnology potential of lactobacilli through comparative genomics of 213 strains and associated genera.</title>
        <authorList>
            <person name="Sun Z."/>
            <person name="Harris H.M."/>
            <person name="McCann A."/>
            <person name="Guo C."/>
            <person name="Argimon S."/>
            <person name="Zhang W."/>
            <person name="Yang X."/>
            <person name="Jeffery I.B."/>
            <person name="Cooney J.C."/>
            <person name="Kagawa T.F."/>
            <person name="Liu W."/>
            <person name="Song Y."/>
            <person name="Salvetti E."/>
            <person name="Wrobel A."/>
            <person name="Rasinkangas P."/>
            <person name="Parkhill J."/>
            <person name="Rea M.C."/>
            <person name="O'Sullivan O."/>
            <person name="Ritari J."/>
            <person name="Douillard F.P."/>
            <person name="Paul Ross R."/>
            <person name="Yang R."/>
            <person name="Briner A.E."/>
            <person name="Felis G.E."/>
            <person name="de Vos W.M."/>
            <person name="Barrangou R."/>
            <person name="Klaenhammer T.R."/>
            <person name="Caufield P.W."/>
            <person name="Cui Y."/>
            <person name="Zhang H."/>
            <person name="O'Toole P.W."/>
        </authorList>
    </citation>
    <scope>NUCLEOTIDE SEQUENCE [LARGE SCALE GENOMIC DNA]</scope>
    <source>
        <strain evidence="3 4">DSM 22696</strain>
    </source>
</reference>
<comment type="similarity">
    <text evidence="1">Belongs to the cycloisomerase 2 family.</text>
</comment>
<gene>
    <name evidence="3" type="ORF">IV55_GL001483</name>
    <name evidence="2" type="ORF">LSI01_02840</name>
</gene>
<dbReference type="OrthoDB" id="9790815at2"/>
<reference evidence="2 5" key="2">
    <citation type="submission" date="2019-07" db="EMBL/GenBank/DDBJ databases">
        <title>Whole genome shotgun sequence of Lactobacillus siliginis NBRC 101315.</title>
        <authorList>
            <person name="Hosoyama A."/>
            <person name="Uohara A."/>
            <person name="Ohji S."/>
            <person name="Ichikawa N."/>
        </authorList>
    </citation>
    <scope>NUCLEOTIDE SEQUENCE [LARGE SCALE GENOMIC DNA]</scope>
    <source>
        <strain evidence="2 5">NBRC 101315</strain>
    </source>
</reference>
<dbReference type="STRING" id="348151.IV55_GL001483"/>
<dbReference type="Proteomes" id="UP000051139">
    <property type="component" value="Unassembled WGS sequence"/>
</dbReference>
<dbReference type="SUPFAM" id="SSF51004">
    <property type="entry name" value="C-terminal (heme d1) domain of cytochrome cd1-nitrite reductase"/>
    <property type="match status" value="1"/>
</dbReference>
<dbReference type="Gene3D" id="2.130.10.10">
    <property type="entry name" value="YVTN repeat-like/Quinoprotein amine dehydrogenase"/>
    <property type="match status" value="1"/>
</dbReference>
<evidence type="ECO:0000313" key="2">
    <source>
        <dbReference type="EMBL" id="GEK27973.1"/>
    </source>
</evidence>
<dbReference type="InterPro" id="IPR011048">
    <property type="entry name" value="Haem_d1_sf"/>
</dbReference>
<keyword evidence="4" id="KW-1185">Reference proteome</keyword>
<dbReference type="RefSeq" id="WP_057809830.1">
    <property type="nucleotide sequence ID" value="NZ_BJUD01000002.1"/>
</dbReference>
<dbReference type="InterPro" id="IPR019405">
    <property type="entry name" value="Lactonase_7-beta_prop"/>
</dbReference>
<name>A0A0R2LBM9_9LACO</name>
<evidence type="ECO:0000313" key="4">
    <source>
        <dbReference type="Proteomes" id="UP000051139"/>
    </source>
</evidence>
<comment type="caution">
    <text evidence="3">The sequence shown here is derived from an EMBL/GenBank/DDBJ whole genome shotgun (WGS) entry which is preliminary data.</text>
</comment>
<protein>
    <submittedName>
        <fullName evidence="3">6-phosphogluconolactonase</fullName>
    </submittedName>
</protein>
<dbReference type="GO" id="GO:0005829">
    <property type="term" value="C:cytosol"/>
    <property type="evidence" value="ECO:0007669"/>
    <property type="project" value="TreeGrafter"/>
</dbReference>
<dbReference type="EMBL" id="BJUD01000002">
    <property type="protein sequence ID" value="GEK27973.1"/>
    <property type="molecule type" value="Genomic_DNA"/>
</dbReference>
<dbReference type="PANTHER" id="PTHR30344">
    <property type="entry name" value="6-PHOSPHOGLUCONOLACTONASE-RELATED"/>
    <property type="match status" value="1"/>
</dbReference>
<dbReference type="AlphaFoldDB" id="A0A0R2LBM9"/>
<evidence type="ECO:0000256" key="1">
    <source>
        <dbReference type="ARBA" id="ARBA00005564"/>
    </source>
</evidence>
<sequence length="344" mass="37261">MLEKFLVGTYTKKTSDGVYEMAIDTDKEQLTAPNLVARADSPTYLALSAAHKLYAVDKNAAEGIGGTTAFDLTKSPAEILNHVFSKGSSPAYVAVDEKRQLVYEGNYHTATVKSFAIQADGSLALADVITHQGAVGPAPEQTDGPHVHYTDLTPDNRLIVCDLGMDQVTIYDVSDDGKLSLVSTYQTEPGFGPRHVAFNTQKNLCYLVGELSSEIATLKYDPTTGTLTHLQTLKTIPADWTEHNGAAAIRLTADGQFVYVSNRGFNTLAVFAVQEDGTLALRQQISTEGDFPRDFALDATQQFAVVVNQNTDNATLYRRNATTGQLTLLQKNVTVPEGVCVVFE</sequence>
<evidence type="ECO:0000313" key="3">
    <source>
        <dbReference type="EMBL" id="KRN96103.1"/>
    </source>
</evidence>
<dbReference type="GO" id="GO:0017057">
    <property type="term" value="F:6-phosphogluconolactonase activity"/>
    <property type="evidence" value="ECO:0007669"/>
    <property type="project" value="TreeGrafter"/>
</dbReference>
<dbReference type="Pfam" id="PF10282">
    <property type="entry name" value="Lactonase"/>
    <property type="match status" value="1"/>
</dbReference>
<accession>A0A0R2LBM9</accession>
<dbReference type="EMBL" id="JQCB01000005">
    <property type="protein sequence ID" value="KRN96103.1"/>
    <property type="molecule type" value="Genomic_DNA"/>
</dbReference>
<proteinExistence type="inferred from homology"/>
<evidence type="ECO:0000313" key="5">
    <source>
        <dbReference type="Proteomes" id="UP000321429"/>
    </source>
</evidence>
<dbReference type="InterPro" id="IPR015943">
    <property type="entry name" value="WD40/YVTN_repeat-like_dom_sf"/>
</dbReference>